<name>A0ACC4C6L0_POPAL</name>
<organism evidence="1 2">
    <name type="scientific">Populus alba</name>
    <name type="common">White poplar</name>
    <dbReference type="NCBI Taxonomy" id="43335"/>
    <lineage>
        <taxon>Eukaryota</taxon>
        <taxon>Viridiplantae</taxon>
        <taxon>Streptophyta</taxon>
        <taxon>Embryophyta</taxon>
        <taxon>Tracheophyta</taxon>
        <taxon>Spermatophyta</taxon>
        <taxon>Magnoliopsida</taxon>
        <taxon>eudicotyledons</taxon>
        <taxon>Gunneridae</taxon>
        <taxon>Pentapetalae</taxon>
        <taxon>rosids</taxon>
        <taxon>fabids</taxon>
        <taxon>Malpighiales</taxon>
        <taxon>Salicaceae</taxon>
        <taxon>Saliceae</taxon>
        <taxon>Populus</taxon>
    </lineage>
</organism>
<accession>A0ACC4C6L0</accession>
<proteinExistence type="predicted"/>
<protein>
    <submittedName>
        <fullName evidence="1">Uncharacterized protein</fullName>
    </submittedName>
</protein>
<comment type="caution">
    <text evidence="1">The sequence shown here is derived from an EMBL/GenBank/DDBJ whole genome shotgun (WGS) entry which is preliminary data.</text>
</comment>
<keyword evidence="2" id="KW-1185">Reference proteome</keyword>
<evidence type="ECO:0000313" key="2">
    <source>
        <dbReference type="Proteomes" id="UP000309997"/>
    </source>
</evidence>
<gene>
    <name evidence="1" type="ORF">D5086_013036</name>
</gene>
<evidence type="ECO:0000313" key="1">
    <source>
        <dbReference type="EMBL" id="KAL3586169.1"/>
    </source>
</evidence>
<reference evidence="1 2" key="1">
    <citation type="journal article" date="2024" name="Plant Biotechnol. J.">
        <title>Genome and CRISPR/Cas9 system of a widespread forest tree (Populus alba) in the world.</title>
        <authorList>
            <person name="Liu Y.J."/>
            <person name="Jiang P.F."/>
            <person name="Han X.M."/>
            <person name="Li X.Y."/>
            <person name="Wang H.M."/>
            <person name="Wang Y.J."/>
            <person name="Wang X.X."/>
            <person name="Zeng Q.Y."/>
        </authorList>
    </citation>
    <scope>NUCLEOTIDE SEQUENCE [LARGE SCALE GENOMIC DNA]</scope>
    <source>
        <strain evidence="2">cv. PAL-ZL1</strain>
    </source>
</reference>
<sequence length="79" mass="8495">MKLSQVRDGEGTSEDQVKKKQKVTTGVDEANERAKAEEEGGGDDAVQQLTKQPSSFTPSSMIKESELIIIKDLQGGSVT</sequence>
<dbReference type="EMBL" id="RCHU02000006">
    <property type="protein sequence ID" value="KAL3586169.1"/>
    <property type="molecule type" value="Genomic_DNA"/>
</dbReference>
<dbReference type="Proteomes" id="UP000309997">
    <property type="component" value="Unassembled WGS sequence"/>
</dbReference>